<dbReference type="AlphaFoldDB" id="A0A976QW19"/>
<dbReference type="PROSITE" id="PS00498">
    <property type="entry name" value="TYROSINASE_2"/>
    <property type="match status" value="1"/>
</dbReference>
<dbReference type="InterPro" id="IPR042099">
    <property type="entry name" value="ANL_N_sf"/>
</dbReference>
<dbReference type="Gene3D" id="3.40.50.12780">
    <property type="entry name" value="N-terminal domain of ligase-like"/>
    <property type="match status" value="1"/>
</dbReference>
<proteinExistence type="predicted"/>
<evidence type="ECO:0000259" key="1">
    <source>
        <dbReference type="PROSITE" id="PS00498"/>
    </source>
</evidence>
<protein>
    <recommendedName>
        <fullName evidence="1">Tyrosinase copper-binding domain-containing protein</fullName>
    </recommendedName>
</protein>
<dbReference type="SUPFAM" id="SSF51306">
    <property type="entry name" value="LexA/Signal peptidase"/>
    <property type="match status" value="1"/>
</dbReference>
<dbReference type="GO" id="GO:0016491">
    <property type="term" value="F:oxidoreductase activity"/>
    <property type="evidence" value="ECO:0007669"/>
    <property type="project" value="InterPro"/>
</dbReference>
<dbReference type="EMBL" id="CP056072">
    <property type="protein sequence ID" value="UKK02742.2"/>
    <property type="molecule type" value="Genomic_DNA"/>
</dbReference>
<accession>A0A976QW19</accession>
<dbReference type="InterPro" id="IPR036286">
    <property type="entry name" value="LexA/Signal_pep-like_sf"/>
</dbReference>
<evidence type="ECO:0000313" key="2">
    <source>
        <dbReference type="EMBL" id="UKK02742.2"/>
    </source>
</evidence>
<sequence>MPDDPMFFHFHNLQDDFIKYYQTTNKNRIDQVKLSRLSILYGASALYRRIQSIFQNQSPKGIVICAHLKHSKLHDFYIIAASLIYGYTIFHSNWHTETDETLAYKLRVTKCRLVIIDDELDSGWMIPDVKYIKISDVYTQSIYNKSISLCSYLSLVDSLGKERSDSRIQVMLASQTKRVSEIDMDDVAMISFTEGKHNKKPKARMITFRELYHQFKEIEALNLWNKDYILIVFLTNPTYDWLNCTILYYCLYRANVYIYFMQRYTSTYWKILWEANEHAKNVYLQLGKQYKILNFLYPRQIEALFTLEEISNEWALITDESPRSNGEIWWLCSSGYMVIRNKLMFNNKLVDSDDEKEVFEQHNVVNTKKLTRTTSKISNYFFGKKGLLNNIRTLRSHDITKISKVLHDLPTSAAPKMASSSVNPVHQPDKPNIEKLETKDSKDMQMKNNIHLYIQKLHLKFTELISVLADYRVHIFLSGTQTDYNLVKMFSRLFKGKVPIVIYGTGEVTPMMSISSSALDNETFMEYCKMAANNIHNDKPSFGYYIGTSKYNSLKLRIVRSISPDNQQFMVQCDEGEPGFIVCDFMNKNAMIVDENINDLFVNDTYIGLDDIGFYHKSPVDGQEHFFWIYTLNASLTKDLTFPYTLLIGTSKLLQKSICLRYGLNTAVVRVETVKVALPENKFKYVAVVELISSLKSEISQDIKFEFLKTCKSVGLFTNYIEPSEIRILSIPWTYKGSVNYSELNIEEDNMTPVLSQGPVYNDIVVVLRASRYHKNDIIMYKNPNTGKESFGRLSSFNTDETLGSMSSKIPSGHCWVENDNPRSDEHDSKTFGPVSLCIHPTHIISIGHFYT</sequence>
<organism evidence="2 3">
    <name type="scientific">Theileria orientalis</name>
    <dbReference type="NCBI Taxonomy" id="68886"/>
    <lineage>
        <taxon>Eukaryota</taxon>
        <taxon>Sar</taxon>
        <taxon>Alveolata</taxon>
        <taxon>Apicomplexa</taxon>
        <taxon>Aconoidasida</taxon>
        <taxon>Piroplasmida</taxon>
        <taxon>Theileriidae</taxon>
        <taxon>Theileria</taxon>
    </lineage>
</organism>
<reference evidence="2" key="1">
    <citation type="submission" date="2022-07" db="EMBL/GenBank/DDBJ databases">
        <title>Evaluation of T. orientalis genome assembly methods using nanopore sequencing and analysis of variation between genomes.</title>
        <authorList>
            <person name="Yam J."/>
            <person name="Micallef M.L."/>
            <person name="Liu M."/>
            <person name="Djordjevic S.P."/>
            <person name="Bogema D.R."/>
            <person name="Jenkins C."/>
        </authorList>
    </citation>
    <scope>NUCLEOTIDE SEQUENCE</scope>
    <source>
        <strain evidence="2">Goon Nure</strain>
    </source>
</reference>
<gene>
    <name evidence="2" type="ORF">MACK_002839</name>
</gene>
<dbReference type="InterPro" id="IPR002227">
    <property type="entry name" value="Tyrosinase_Cu-bd"/>
</dbReference>
<name>A0A976QW19_THEOR</name>
<evidence type="ECO:0000313" key="3">
    <source>
        <dbReference type="Proteomes" id="UP000244811"/>
    </source>
</evidence>
<feature type="domain" description="Tyrosinase copper-binding" evidence="1">
    <location>
        <begin position="4"/>
        <end position="15"/>
    </location>
</feature>
<dbReference type="Proteomes" id="UP000244811">
    <property type="component" value="Chromosome 4"/>
</dbReference>